<sequence length="445" mass="49154">MLTEFSLIDFKSFRNAKLSLGPLTVLIGANAAGKSNAIEALRLLSWLAQGARLSTIQSAVNEADKVVRGRIEDLFRRGITDFKLCCSTDESEWNQLEMQLTIRDGELHITGEQVLGKRKTLPLYTMDRPSQNLSTDASVAYNNFARGGNKPHVTVSDQMAVFVQLESAVRFEAGHRKAQTVIPSVAKKLQATLSNIIFLDPIPARMRDYSFTTEKYLKGDGTNLSSVLHRLWGKDEDSTEEPYATQRQAILSFIQSLPEQDISGLGFLEGPRGEVMLQVRETFGGNPKDYDASLLSDGTLRVLAIAAAMLSAPEDGLVVIEEIDNGVHPSRARHLLDSIRAIAERRKLRVLLSTHNPAMLDALPDAAVPDVVFCYRDPSSGDSKLIQMSLIPDVPELLIQGPLGTLMTSGALERFVKNHRGTEARKKQAMNWLESLKAEKKKAEQ</sequence>
<dbReference type="RefSeq" id="WP_268379003.1">
    <property type="nucleotide sequence ID" value="NZ_JAPQTC020000003.1"/>
</dbReference>
<feature type="domain" description="ATPase AAA-type core" evidence="1">
    <location>
        <begin position="262"/>
        <end position="361"/>
    </location>
</feature>
<dbReference type="InterPro" id="IPR027417">
    <property type="entry name" value="P-loop_NTPase"/>
</dbReference>
<keyword evidence="2" id="KW-0547">Nucleotide-binding</keyword>
<comment type="caution">
    <text evidence="2">The sequence shown here is derived from an EMBL/GenBank/DDBJ whole genome shotgun (WGS) entry which is preliminary data.</text>
</comment>
<dbReference type="SUPFAM" id="SSF52540">
    <property type="entry name" value="P-loop containing nucleoside triphosphate hydrolases"/>
    <property type="match status" value="1"/>
</dbReference>
<evidence type="ECO:0000259" key="1">
    <source>
        <dbReference type="Pfam" id="PF13304"/>
    </source>
</evidence>
<dbReference type="InterPro" id="IPR014555">
    <property type="entry name" value="RecF-like"/>
</dbReference>
<name>A0ABU3MUA4_9BURK</name>
<evidence type="ECO:0000313" key="3">
    <source>
        <dbReference type="Proteomes" id="UP001074635"/>
    </source>
</evidence>
<reference evidence="2" key="1">
    <citation type="submission" date="2023-08" db="EMBL/GenBank/DDBJ databases">
        <title>Study of Resistomes in environmental pathogenic environmental.</title>
        <authorList>
            <person name="Bhattacharjee A."/>
            <person name="Singh A.K."/>
        </authorList>
    </citation>
    <scope>NUCLEOTIDE SEQUENCE</scope>
    <source>
        <strain evidence="2">S1</strain>
    </source>
</reference>
<dbReference type="CDD" id="cd00267">
    <property type="entry name" value="ABC_ATPase"/>
    <property type="match status" value="1"/>
</dbReference>
<dbReference type="InterPro" id="IPR003959">
    <property type="entry name" value="ATPase_AAA_core"/>
</dbReference>
<accession>A0ABU3MUA4</accession>
<keyword evidence="3" id="KW-1185">Reference proteome</keyword>
<feature type="domain" description="ATPase AAA-type core" evidence="1">
    <location>
        <begin position="23"/>
        <end position="64"/>
    </location>
</feature>
<keyword evidence="2" id="KW-0067">ATP-binding</keyword>
<dbReference type="GO" id="GO:0005524">
    <property type="term" value="F:ATP binding"/>
    <property type="evidence" value="ECO:0007669"/>
    <property type="project" value="UniProtKB-KW"/>
</dbReference>
<dbReference type="PIRSF" id="PIRSF029347">
    <property type="entry name" value="RecF"/>
    <property type="match status" value="1"/>
</dbReference>
<dbReference type="PANTHER" id="PTHR32182">
    <property type="entry name" value="DNA REPLICATION AND REPAIR PROTEIN RECF"/>
    <property type="match status" value="1"/>
</dbReference>
<protein>
    <submittedName>
        <fullName evidence="2">ATP-binding protein</fullName>
    </submittedName>
</protein>
<evidence type="ECO:0000313" key="2">
    <source>
        <dbReference type="EMBL" id="MDT8504925.1"/>
    </source>
</evidence>
<gene>
    <name evidence="2" type="ORF">OYC61_011520</name>
</gene>
<dbReference type="PANTHER" id="PTHR32182:SF22">
    <property type="entry name" value="ATP-DEPENDENT ENDONUCLEASE, OLD FAMILY-RELATED"/>
    <property type="match status" value="1"/>
</dbReference>
<dbReference type="EMBL" id="JAPQTC020000003">
    <property type="protein sequence ID" value="MDT8504925.1"/>
    <property type="molecule type" value="Genomic_DNA"/>
</dbReference>
<dbReference type="Proteomes" id="UP001074635">
    <property type="component" value="Unassembled WGS sequence"/>
</dbReference>
<organism evidence="2 3">
    <name type="scientific">Alcaligenes nematophilus</name>
    <dbReference type="NCBI Taxonomy" id="2994643"/>
    <lineage>
        <taxon>Bacteria</taxon>
        <taxon>Pseudomonadati</taxon>
        <taxon>Pseudomonadota</taxon>
        <taxon>Betaproteobacteria</taxon>
        <taxon>Burkholderiales</taxon>
        <taxon>Alcaligenaceae</taxon>
        <taxon>Alcaligenes</taxon>
    </lineage>
</organism>
<proteinExistence type="predicted"/>
<dbReference type="Pfam" id="PF13304">
    <property type="entry name" value="AAA_21"/>
    <property type="match status" value="2"/>
</dbReference>
<dbReference type="Gene3D" id="3.40.50.300">
    <property type="entry name" value="P-loop containing nucleotide triphosphate hydrolases"/>
    <property type="match status" value="2"/>
</dbReference>